<evidence type="ECO:0000256" key="1">
    <source>
        <dbReference type="SAM" id="Coils"/>
    </source>
</evidence>
<reference evidence="2" key="1">
    <citation type="submission" date="2020-06" db="EMBL/GenBank/DDBJ databases">
        <authorList>
            <person name="Li T."/>
            <person name="Hu X."/>
            <person name="Zhang T."/>
            <person name="Song X."/>
            <person name="Zhang H."/>
            <person name="Dai N."/>
            <person name="Sheng W."/>
            <person name="Hou X."/>
            <person name="Wei L."/>
        </authorList>
    </citation>
    <scope>NUCLEOTIDE SEQUENCE</scope>
    <source>
        <strain evidence="2">KEN1</strain>
        <tissue evidence="2">Leaf</tissue>
    </source>
</reference>
<proteinExistence type="predicted"/>
<accession>A0AAW2TV71</accession>
<comment type="caution">
    <text evidence="2">The sequence shown here is derived from an EMBL/GenBank/DDBJ whole genome shotgun (WGS) entry which is preliminary data.</text>
</comment>
<gene>
    <name evidence="2" type="ORF">Slati_4062500</name>
</gene>
<protein>
    <submittedName>
        <fullName evidence="2">Uncharacterized protein</fullName>
    </submittedName>
</protein>
<sequence length="134" mass="15508">MEKSVNEKERELWWDEPIESMELEELEEYAKALEGLRDNVIHRVEEMEKQKLIIDDDDNGFGSLDWSDLLDDDDTVESSSNGGGFPAVEFNEQEFDGCWEGVRMEGYDHLLEIDATDDEGLSFLDVYLSLFDTQ</sequence>
<dbReference type="EMBL" id="JACGWN010000014">
    <property type="protein sequence ID" value="KAL0407486.1"/>
    <property type="molecule type" value="Genomic_DNA"/>
</dbReference>
<evidence type="ECO:0000313" key="2">
    <source>
        <dbReference type="EMBL" id="KAL0407486.1"/>
    </source>
</evidence>
<organism evidence="2">
    <name type="scientific">Sesamum latifolium</name>
    <dbReference type="NCBI Taxonomy" id="2727402"/>
    <lineage>
        <taxon>Eukaryota</taxon>
        <taxon>Viridiplantae</taxon>
        <taxon>Streptophyta</taxon>
        <taxon>Embryophyta</taxon>
        <taxon>Tracheophyta</taxon>
        <taxon>Spermatophyta</taxon>
        <taxon>Magnoliopsida</taxon>
        <taxon>eudicotyledons</taxon>
        <taxon>Gunneridae</taxon>
        <taxon>Pentapetalae</taxon>
        <taxon>asterids</taxon>
        <taxon>lamiids</taxon>
        <taxon>Lamiales</taxon>
        <taxon>Pedaliaceae</taxon>
        <taxon>Sesamum</taxon>
    </lineage>
</organism>
<keyword evidence="1" id="KW-0175">Coiled coil</keyword>
<dbReference type="AlphaFoldDB" id="A0AAW2TV71"/>
<name>A0AAW2TV71_9LAMI</name>
<feature type="coiled-coil region" evidence="1">
    <location>
        <begin position="23"/>
        <end position="50"/>
    </location>
</feature>
<reference evidence="2" key="2">
    <citation type="journal article" date="2024" name="Plant">
        <title>Genomic evolution and insights into agronomic trait innovations of Sesamum species.</title>
        <authorList>
            <person name="Miao H."/>
            <person name="Wang L."/>
            <person name="Qu L."/>
            <person name="Liu H."/>
            <person name="Sun Y."/>
            <person name="Le M."/>
            <person name="Wang Q."/>
            <person name="Wei S."/>
            <person name="Zheng Y."/>
            <person name="Lin W."/>
            <person name="Duan Y."/>
            <person name="Cao H."/>
            <person name="Xiong S."/>
            <person name="Wang X."/>
            <person name="Wei L."/>
            <person name="Li C."/>
            <person name="Ma Q."/>
            <person name="Ju M."/>
            <person name="Zhao R."/>
            <person name="Li G."/>
            <person name="Mu C."/>
            <person name="Tian Q."/>
            <person name="Mei H."/>
            <person name="Zhang T."/>
            <person name="Gao T."/>
            <person name="Zhang H."/>
        </authorList>
    </citation>
    <scope>NUCLEOTIDE SEQUENCE</scope>
    <source>
        <strain evidence="2">KEN1</strain>
    </source>
</reference>